<reference evidence="2" key="1">
    <citation type="submission" date="2016-10" db="EMBL/GenBank/DDBJ databases">
        <authorList>
            <person name="Varghese N."/>
            <person name="Submissions S."/>
        </authorList>
    </citation>
    <scope>NUCLEOTIDE SEQUENCE [LARGE SCALE GENOMIC DNA]</scope>
    <source>
        <strain evidence="2">DSM 4771</strain>
    </source>
</reference>
<evidence type="ECO:0000313" key="1">
    <source>
        <dbReference type="EMBL" id="SDJ75094.1"/>
    </source>
</evidence>
<dbReference type="Proteomes" id="UP000199225">
    <property type="component" value="Unassembled WGS sequence"/>
</dbReference>
<dbReference type="EMBL" id="FNEV01000014">
    <property type="protein sequence ID" value="SDJ75094.1"/>
    <property type="molecule type" value="Genomic_DNA"/>
</dbReference>
<dbReference type="Pfam" id="PF09148">
    <property type="entry name" value="DUF1934"/>
    <property type="match status" value="1"/>
</dbReference>
<keyword evidence="2" id="KW-1185">Reference proteome</keyword>
<accession>A0A1G8W9Z9</accession>
<sequence>MTDVAVTLETYIRDGEESERMAFTEKGRFFTKGNMDVVTFTEYPEGRDPVDTMVTIKPGHVSIKRSGGVEMRQLFEPQAETQNTYVHEYGKMFMTTWTDSLEYQAPDAGASGELFIEYQLTVNEDVTQKHKLKLTLEEETE</sequence>
<gene>
    <name evidence="1" type="ORF">SAMN04490247_3090</name>
</gene>
<dbReference type="AlphaFoldDB" id="A0A1G8W9Z9"/>
<evidence type="ECO:0000313" key="2">
    <source>
        <dbReference type="Proteomes" id="UP000199225"/>
    </source>
</evidence>
<organism evidence="1 2">
    <name type="scientific">Salimicrobium halophilum</name>
    <dbReference type="NCBI Taxonomy" id="86666"/>
    <lineage>
        <taxon>Bacteria</taxon>
        <taxon>Bacillati</taxon>
        <taxon>Bacillota</taxon>
        <taxon>Bacilli</taxon>
        <taxon>Bacillales</taxon>
        <taxon>Bacillaceae</taxon>
        <taxon>Salimicrobium</taxon>
    </lineage>
</organism>
<dbReference type="InterPro" id="IPR012674">
    <property type="entry name" value="Calycin"/>
</dbReference>
<proteinExistence type="predicted"/>
<name>A0A1G8W9Z9_9BACI</name>
<dbReference type="STRING" id="86666.SAMN04490247_3090"/>
<dbReference type="SUPFAM" id="SSF50814">
    <property type="entry name" value="Lipocalins"/>
    <property type="match status" value="1"/>
</dbReference>
<dbReference type="OrthoDB" id="2352933at2"/>
<dbReference type="Gene3D" id="2.40.128.20">
    <property type="match status" value="1"/>
</dbReference>
<dbReference type="InterPro" id="IPR015231">
    <property type="entry name" value="DUF1934"/>
</dbReference>
<protein>
    <submittedName>
        <fullName evidence="1">Uncharacterized beta-barrel protein YwiB, DUF1934 family</fullName>
    </submittedName>
</protein>